<evidence type="ECO:0000313" key="1">
    <source>
        <dbReference type="EMBL" id="KAG5455113.1"/>
    </source>
</evidence>
<dbReference type="EMBL" id="NIRI02000005">
    <property type="protein sequence ID" value="KAG5455113.1"/>
    <property type="molecule type" value="Genomic_DNA"/>
</dbReference>
<gene>
    <name evidence="1" type="ORF">CSKR_107371</name>
</gene>
<reference evidence="1 2" key="2">
    <citation type="journal article" date="2021" name="Genomics">
        <title>High-quality reference genome for Clonorchis sinensis.</title>
        <authorList>
            <person name="Young N.D."/>
            <person name="Stroehlein A.J."/>
            <person name="Kinkar L."/>
            <person name="Wang T."/>
            <person name="Sohn W.M."/>
            <person name="Chang B.C.H."/>
            <person name="Kaur P."/>
            <person name="Weisz D."/>
            <person name="Dudchenko O."/>
            <person name="Aiden E.L."/>
            <person name="Korhonen P.K."/>
            <person name="Gasser R.B."/>
        </authorList>
    </citation>
    <scope>NUCLEOTIDE SEQUENCE [LARGE SCALE GENOMIC DNA]</scope>
    <source>
        <strain evidence="1">Cs-k2</strain>
    </source>
</reference>
<evidence type="ECO:0000313" key="2">
    <source>
        <dbReference type="Proteomes" id="UP000286415"/>
    </source>
</evidence>
<organism evidence="1 2">
    <name type="scientific">Clonorchis sinensis</name>
    <name type="common">Chinese liver fluke</name>
    <dbReference type="NCBI Taxonomy" id="79923"/>
    <lineage>
        <taxon>Eukaryota</taxon>
        <taxon>Metazoa</taxon>
        <taxon>Spiralia</taxon>
        <taxon>Lophotrochozoa</taxon>
        <taxon>Platyhelminthes</taxon>
        <taxon>Trematoda</taxon>
        <taxon>Digenea</taxon>
        <taxon>Opisthorchiida</taxon>
        <taxon>Opisthorchiata</taxon>
        <taxon>Opisthorchiidae</taxon>
        <taxon>Clonorchis</taxon>
    </lineage>
</organism>
<comment type="caution">
    <text evidence="1">The sequence shown here is derived from an EMBL/GenBank/DDBJ whole genome shotgun (WGS) entry which is preliminary data.</text>
</comment>
<name>A0A8T1N159_CLOSI</name>
<keyword evidence="2" id="KW-1185">Reference proteome</keyword>
<protein>
    <submittedName>
        <fullName evidence="1">Uncharacterized protein</fullName>
    </submittedName>
</protein>
<proteinExistence type="predicted"/>
<accession>A0A8T1N159</accession>
<reference evidence="1 2" key="1">
    <citation type="journal article" date="2018" name="Biotechnol. Adv.">
        <title>Improved genomic resources and new bioinformatic workflow for the carcinogenic parasite Clonorchis sinensis: Biotechnological implications.</title>
        <authorList>
            <person name="Wang D."/>
            <person name="Korhonen P.K."/>
            <person name="Gasser R.B."/>
            <person name="Young N.D."/>
        </authorList>
    </citation>
    <scope>NUCLEOTIDE SEQUENCE [LARGE SCALE GENOMIC DNA]</scope>
    <source>
        <strain evidence="1">Cs-k2</strain>
    </source>
</reference>
<sequence length="77" mass="8977">MNSELISPLFRYQVKKSVAVAWLPVCDQIVVVLFTELRNLLMNVSSLKLTEKMPETQGYFARIRCSIVRYQLTNRLL</sequence>
<dbReference type="Proteomes" id="UP000286415">
    <property type="component" value="Unassembled WGS sequence"/>
</dbReference>